<dbReference type="AlphaFoldDB" id="L2GPB3"/>
<dbReference type="InParanoid" id="L2GPB3"/>
<dbReference type="InterPro" id="IPR001680">
    <property type="entry name" value="WD40_rpt"/>
</dbReference>
<protein>
    <submittedName>
        <fullName evidence="1">Uncharacterized protein</fullName>
    </submittedName>
</protein>
<gene>
    <name evidence="1" type="ORF">VICG_00778</name>
</gene>
<dbReference type="HOGENOM" id="CLU_341696_0_0_1"/>
<evidence type="ECO:0000313" key="1">
    <source>
        <dbReference type="EMBL" id="ELA42137.1"/>
    </source>
</evidence>
<keyword evidence="2" id="KW-1185">Reference proteome</keyword>
<accession>L2GPB3</accession>
<name>L2GPB3_VITCO</name>
<dbReference type="RefSeq" id="XP_007604229.1">
    <property type="nucleotide sequence ID" value="XM_007604167.1"/>
</dbReference>
<reference evidence="2" key="1">
    <citation type="submission" date="2011-05" db="EMBL/GenBank/DDBJ databases">
        <title>The genome sequence of Vittaforma corneae strain ATCC 50505.</title>
        <authorList>
            <consortium name="The Broad Institute Genome Sequencing Platform"/>
            <person name="Cuomo C."/>
            <person name="Didier E."/>
            <person name="Bowers L."/>
            <person name="Young S.K."/>
            <person name="Zeng Q."/>
            <person name="Gargeya S."/>
            <person name="Fitzgerald M."/>
            <person name="Haas B."/>
            <person name="Abouelleil A."/>
            <person name="Alvarado L."/>
            <person name="Arachchi H.M."/>
            <person name="Berlin A."/>
            <person name="Chapman S.B."/>
            <person name="Gearin G."/>
            <person name="Goldberg J."/>
            <person name="Griggs A."/>
            <person name="Gujja S."/>
            <person name="Hansen M."/>
            <person name="Heiman D."/>
            <person name="Howarth C."/>
            <person name="Larimer J."/>
            <person name="Lui A."/>
            <person name="MacDonald P.J.P."/>
            <person name="McCowen C."/>
            <person name="Montmayeur A."/>
            <person name="Murphy C."/>
            <person name="Neiman D."/>
            <person name="Pearson M."/>
            <person name="Priest M."/>
            <person name="Roberts A."/>
            <person name="Saif S."/>
            <person name="Shea T."/>
            <person name="Sisk P."/>
            <person name="Stolte C."/>
            <person name="Sykes S."/>
            <person name="Wortman J."/>
            <person name="Nusbaum C."/>
            <person name="Birren B."/>
        </authorList>
    </citation>
    <scope>NUCLEOTIDE SEQUENCE [LARGE SCALE GENOMIC DNA]</scope>
    <source>
        <strain evidence="2">ATCC 50505</strain>
    </source>
</reference>
<dbReference type="VEuPathDB" id="MicrosporidiaDB:VICG_00778"/>
<dbReference type="SUPFAM" id="SSF101908">
    <property type="entry name" value="Putative isomerase YbhE"/>
    <property type="match status" value="1"/>
</dbReference>
<dbReference type="SMART" id="SM00320">
    <property type="entry name" value="WD40"/>
    <property type="match status" value="2"/>
</dbReference>
<evidence type="ECO:0000313" key="2">
    <source>
        <dbReference type="Proteomes" id="UP000011082"/>
    </source>
</evidence>
<proteinExistence type="predicted"/>
<dbReference type="Proteomes" id="UP000011082">
    <property type="component" value="Unassembled WGS sequence"/>
</dbReference>
<dbReference type="OrthoDB" id="10670729at2759"/>
<dbReference type="GeneID" id="19881494"/>
<organism evidence="1 2">
    <name type="scientific">Vittaforma corneae (strain ATCC 50505)</name>
    <name type="common">Microsporidian parasite</name>
    <name type="synonym">Nosema corneum</name>
    <dbReference type="NCBI Taxonomy" id="993615"/>
    <lineage>
        <taxon>Eukaryota</taxon>
        <taxon>Fungi</taxon>
        <taxon>Fungi incertae sedis</taxon>
        <taxon>Microsporidia</taxon>
        <taxon>Nosematidae</taxon>
        <taxon>Vittaforma</taxon>
    </lineage>
</organism>
<dbReference type="EMBL" id="JH370134">
    <property type="protein sequence ID" value="ELA42137.1"/>
    <property type="molecule type" value="Genomic_DNA"/>
</dbReference>
<sequence length="830" mass="95569">MENKPITSLSWQDELIYAHGTKLIESTNVMTFESQIKGVRSYNNKLVVFTKRTVSLLSKREKIELIWTKTLNTDIIDVYLYTKICILMSNGIYIRIKNLSLNEIDRSKIFNKTIFSGHITENKVLIGTFDDIHIFDVEQDEFPKEKSVLRYHRGRVFDITLTENNLLFSCAEDRKICLNGTTIIQDYRNYYYKLYYNGLKLYAFNKNGHLNIFENNNVVLKKNFGNNSLTSIFEKFNRIYIGTKTGSIYEVINNEIKQIRGPHSNMIGYNQLYSIKGVTKLFNCGAYFYNNQIIYNKLELTTSECPIDCFAYENDIFLLRHDCVEMYNFISDDCNSRLILKFNNSKIQFSNISAHNNKLFLYNTHIYIIVCLLCFRIIQITRCEKILAIKSGIVCAKNGCIAYKSSLYKISNSQITDVIIHKHNIFAIDSNGKFLTINMDSISTTDTNILERKDLLKNHACIYNNSSVSVDYFQQKLAILDFSDISIKNIILNRTNLIDLRPRVLYKYAGNANNGLCIIKNEVFSLNKSKDIATTSTMLLERHGDSLTCYEIDVKPDISVAYCDFTAKISIQNYSLVGNEHGCLFLIISTKMIDFIRLLGSIVDIFDVKDASKNIYQFFVYTRPGRVYVIRIYNERLFIIKEAVFSHKVTAAFKDQVCLSDGRILKLDINLTCHVAATVDSYVTAMIDKMVSFNGYVQHIESKTSKKISNLSIFKIKCFRNLYVAVSDDHSVIIFNKDLKVLNTAVPHSAQIFDVCIFGMFIITVSSDMRICILDEKLNTIQYLYHNVKLPKIVIVLNNSKLMVLGESIEEIDFKLIEIAFGNHKISLLN</sequence>